<sequence length="184" mass="21007">MILRRLSKHIKEQNWFAVVLDFLIVVLGVFMALQVQEWAAHRAKAGETQEYFTRLGKEYTELSIAQREASNKYDIYYRNGINFIALLVNSENNDKRDGDDKDDNATLSTLVGETFYVVIPQQIPAVLQEMISAGNKVVDGFWEECRLVPCLACNMVRHLIFSLVWLTINYTKLGFKIGAPAKTV</sequence>
<name>K6Y3G1_9ALTE</name>
<dbReference type="STRING" id="1121922.GCA_000428905_02999"/>
<protein>
    <submittedName>
        <fullName evidence="2">Uncharacterized protein</fullName>
    </submittedName>
</protein>
<keyword evidence="1" id="KW-1133">Transmembrane helix</keyword>
<reference evidence="3" key="1">
    <citation type="journal article" date="2014" name="Environ. Microbiol.">
        <title>Comparative genomics of the marine bacterial genus Glaciecola reveals the high degree of genomic diversity and genomic characteristic for cold adaptation.</title>
        <authorList>
            <person name="Qin Q.L."/>
            <person name="Xie B.B."/>
            <person name="Yu Y."/>
            <person name="Shu Y.L."/>
            <person name="Rong J.C."/>
            <person name="Zhang Y.J."/>
            <person name="Zhao D.L."/>
            <person name="Chen X.L."/>
            <person name="Zhang X.Y."/>
            <person name="Chen B."/>
            <person name="Zhou B.C."/>
            <person name="Zhang Y.Z."/>
        </authorList>
    </citation>
    <scope>NUCLEOTIDE SEQUENCE [LARGE SCALE GENOMIC DNA]</scope>
    <source>
        <strain evidence="3">ACAM 615</strain>
    </source>
</reference>
<dbReference type="OrthoDB" id="6388784at2"/>
<keyword evidence="3" id="KW-1185">Reference proteome</keyword>
<evidence type="ECO:0000313" key="2">
    <source>
        <dbReference type="EMBL" id="GAC27314.1"/>
    </source>
</evidence>
<accession>K6Y3G1</accession>
<organism evidence="2 3">
    <name type="scientific">Brumicola pallidula DSM 14239 = ACAM 615</name>
    <dbReference type="NCBI Taxonomy" id="1121922"/>
    <lineage>
        <taxon>Bacteria</taxon>
        <taxon>Pseudomonadati</taxon>
        <taxon>Pseudomonadota</taxon>
        <taxon>Gammaproteobacteria</taxon>
        <taxon>Alteromonadales</taxon>
        <taxon>Alteromonadaceae</taxon>
        <taxon>Brumicola</taxon>
    </lineage>
</organism>
<evidence type="ECO:0000256" key="1">
    <source>
        <dbReference type="SAM" id="Phobius"/>
    </source>
</evidence>
<comment type="caution">
    <text evidence="2">The sequence shown here is derived from an EMBL/GenBank/DDBJ whole genome shotgun (WGS) entry which is preliminary data.</text>
</comment>
<gene>
    <name evidence="2" type="ORF">GPAL_0434</name>
</gene>
<keyword evidence="1" id="KW-0472">Membrane</keyword>
<proteinExistence type="predicted"/>
<dbReference type="RefSeq" id="WP_006008757.1">
    <property type="nucleotide sequence ID" value="NZ_AUAV01000016.1"/>
</dbReference>
<feature type="transmembrane region" description="Helical" evidence="1">
    <location>
        <begin position="15"/>
        <end position="35"/>
    </location>
</feature>
<dbReference type="AlphaFoldDB" id="K6Y3G1"/>
<keyword evidence="1" id="KW-0812">Transmembrane</keyword>
<evidence type="ECO:0000313" key="3">
    <source>
        <dbReference type="Proteomes" id="UP000006251"/>
    </source>
</evidence>
<dbReference type="EMBL" id="BAEQ01000009">
    <property type="protein sequence ID" value="GAC27314.1"/>
    <property type="molecule type" value="Genomic_DNA"/>
</dbReference>
<dbReference type="Proteomes" id="UP000006251">
    <property type="component" value="Unassembled WGS sequence"/>
</dbReference>